<dbReference type="InterPro" id="IPR018060">
    <property type="entry name" value="HTH_AraC"/>
</dbReference>
<sequence>MALFSTPNARWVAITQRNPSASSAFIYCVTSTKIYCRPTCPARLARRANVVFHDTAAEAEAAGYRACMRCRPGEQDESSGDPQKLAVGKACSLIRDEVKGEGTKWSVKNLAKEVGLTESHFCRVFKKIMGVTIGEYRAQISEERILGCSWQLSSKAQVEIPTAASVFEFQYSETRQESDSFDSELARNWADFSGAYDMTGTIDMFPDLLHSDLMSFDSSPEMFSEISTPAMTDDGFQFLNFDEIDPSLTTYG</sequence>
<name>A0A9P7AWP1_9HELO</name>
<keyword evidence="2" id="KW-0808">Transferase</keyword>
<keyword evidence="4" id="KW-0010">Activator</keyword>
<reference evidence="7" key="1">
    <citation type="submission" date="2019-07" db="EMBL/GenBank/DDBJ databases">
        <title>Hyphodiscus hymeniophilus genome sequencing and assembly.</title>
        <authorList>
            <person name="Kramer G."/>
            <person name="Nodwell J."/>
        </authorList>
    </citation>
    <scope>NUCLEOTIDE SEQUENCE</scope>
    <source>
        <strain evidence="7">ATCC 34498</strain>
    </source>
</reference>
<feature type="domain" description="HTH araC/xylS-type" evidence="6">
    <location>
        <begin position="103"/>
        <end position="139"/>
    </location>
</feature>
<dbReference type="SUPFAM" id="SSF57884">
    <property type="entry name" value="Ada DNA repair protein, N-terminal domain (N-Ada 10)"/>
    <property type="match status" value="1"/>
</dbReference>
<dbReference type="GO" id="GO:0008168">
    <property type="term" value="F:methyltransferase activity"/>
    <property type="evidence" value="ECO:0007669"/>
    <property type="project" value="UniProtKB-KW"/>
</dbReference>
<dbReference type="Pfam" id="PF00165">
    <property type="entry name" value="HTH_AraC"/>
    <property type="match status" value="1"/>
</dbReference>
<evidence type="ECO:0000256" key="1">
    <source>
        <dbReference type="ARBA" id="ARBA00001947"/>
    </source>
</evidence>
<evidence type="ECO:0000256" key="5">
    <source>
        <dbReference type="ARBA" id="ARBA00023163"/>
    </source>
</evidence>
<evidence type="ECO:0000256" key="3">
    <source>
        <dbReference type="ARBA" id="ARBA00023015"/>
    </source>
</evidence>
<dbReference type="SUPFAM" id="SSF46689">
    <property type="entry name" value="Homeodomain-like"/>
    <property type="match status" value="1"/>
</dbReference>
<comment type="cofactor">
    <cofactor evidence="1">
        <name>Zn(2+)</name>
        <dbReference type="ChEBI" id="CHEBI:29105"/>
    </cofactor>
</comment>
<dbReference type="GO" id="GO:0008270">
    <property type="term" value="F:zinc ion binding"/>
    <property type="evidence" value="ECO:0007669"/>
    <property type="project" value="InterPro"/>
</dbReference>
<dbReference type="GO" id="GO:0003700">
    <property type="term" value="F:DNA-binding transcription factor activity"/>
    <property type="evidence" value="ECO:0007669"/>
    <property type="project" value="InterPro"/>
</dbReference>
<accession>A0A9P7AWP1</accession>
<dbReference type="InterPro" id="IPR035451">
    <property type="entry name" value="Ada-like_dom_sf"/>
</dbReference>
<dbReference type="GO" id="GO:0006281">
    <property type="term" value="P:DNA repair"/>
    <property type="evidence" value="ECO:0007669"/>
    <property type="project" value="InterPro"/>
</dbReference>
<evidence type="ECO:0000256" key="4">
    <source>
        <dbReference type="ARBA" id="ARBA00023159"/>
    </source>
</evidence>
<dbReference type="InterPro" id="IPR009057">
    <property type="entry name" value="Homeodomain-like_sf"/>
</dbReference>
<dbReference type="Gene3D" id="3.40.10.10">
    <property type="entry name" value="DNA Methylphosphotriester Repair Domain"/>
    <property type="match status" value="1"/>
</dbReference>
<keyword evidence="3" id="KW-0805">Transcription regulation</keyword>
<dbReference type="AlphaFoldDB" id="A0A9P7AWP1"/>
<evidence type="ECO:0000259" key="6">
    <source>
        <dbReference type="PROSITE" id="PS01124"/>
    </source>
</evidence>
<dbReference type="PROSITE" id="PS01124">
    <property type="entry name" value="HTH_ARAC_FAMILY_2"/>
    <property type="match status" value="1"/>
</dbReference>
<keyword evidence="5" id="KW-0804">Transcription</keyword>
<keyword evidence="8" id="KW-1185">Reference proteome</keyword>
<comment type="caution">
    <text evidence="7">The sequence shown here is derived from an EMBL/GenBank/DDBJ whole genome shotgun (WGS) entry which is preliminary data.</text>
</comment>
<dbReference type="OrthoDB" id="2447880at2759"/>
<gene>
    <name evidence="7" type="ORF">D0Z07_5260</name>
</gene>
<evidence type="ECO:0000313" key="8">
    <source>
        <dbReference type="Proteomes" id="UP000785200"/>
    </source>
</evidence>
<evidence type="ECO:0000256" key="2">
    <source>
        <dbReference type="ARBA" id="ARBA00022603"/>
    </source>
</evidence>
<organism evidence="7 8">
    <name type="scientific">Hyphodiscus hymeniophilus</name>
    <dbReference type="NCBI Taxonomy" id="353542"/>
    <lineage>
        <taxon>Eukaryota</taxon>
        <taxon>Fungi</taxon>
        <taxon>Dikarya</taxon>
        <taxon>Ascomycota</taxon>
        <taxon>Pezizomycotina</taxon>
        <taxon>Leotiomycetes</taxon>
        <taxon>Helotiales</taxon>
        <taxon>Hyphodiscaceae</taxon>
        <taxon>Hyphodiscus</taxon>
    </lineage>
</organism>
<protein>
    <submittedName>
        <fullName evidence="7">O6-methylguanine-DNA alkyltransferase</fullName>
    </submittedName>
</protein>
<proteinExistence type="predicted"/>
<keyword evidence="2" id="KW-0489">Methyltransferase</keyword>
<dbReference type="GO" id="GO:0032259">
    <property type="term" value="P:methylation"/>
    <property type="evidence" value="ECO:0007669"/>
    <property type="project" value="UniProtKB-KW"/>
</dbReference>
<dbReference type="EMBL" id="VNKQ01000010">
    <property type="protein sequence ID" value="KAG0648419.1"/>
    <property type="molecule type" value="Genomic_DNA"/>
</dbReference>
<dbReference type="GO" id="GO:0043565">
    <property type="term" value="F:sequence-specific DNA binding"/>
    <property type="evidence" value="ECO:0007669"/>
    <property type="project" value="InterPro"/>
</dbReference>
<evidence type="ECO:0000313" key="7">
    <source>
        <dbReference type="EMBL" id="KAG0648419.1"/>
    </source>
</evidence>
<dbReference type="Pfam" id="PF02805">
    <property type="entry name" value="Ada_Zn_binding"/>
    <property type="match status" value="1"/>
</dbReference>
<dbReference type="Gene3D" id="1.10.10.60">
    <property type="entry name" value="Homeodomain-like"/>
    <property type="match status" value="1"/>
</dbReference>
<dbReference type="InterPro" id="IPR004026">
    <property type="entry name" value="Ada_DNA_repair_Zn-bd"/>
</dbReference>
<dbReference type="Proteomes" id="UP000785200">
    <property type="component" value="Unassembled WGS sequence"/>
</dbReference>